<dbReference type="AlphaFoldDB" id="A0A843WMB0"/>
<dbReference type="Gene3D" id="3.30.420.10">
    <property type="entry name" value="Ribonuclease H-like superfamily/Ribonuclease H"/>
    <property type="match status" value="1"/>
</dbReference>
<dbReference type="PANTHER" id="PTHR47723:SF19">
    <property type="entry name" value="POLYNUCLEOTIDYL TRANSFERASE, RIBONUCLEASE H-LIKE SUPERFAMILY PROTEIN"/>
    <property type="match status" value="1"/>
</dbReference>
<dbReference type="InterPro" id="IPR002156">
    <property type="entry name" value="RNaseH_domain"/>
</dbReference>
<dbReference type="Pfam" id="PF13456">
    <property type="entry name" value="RVT_3"/>
    <property type="match status" value="1"/>
</dbReference>
<dbReference type="OrthoDB" id="597234at2759"/>
<dbReference type="GO" id="GO:0003676">
    <property type="term" value="F:nucleic acid binding"/>
    <property type="evidence" value="ECO:0007669"/>
    <property type="project" value="InterPro"/>
</dbReference>
<proteinExistence type="predicted"/>
<name>A0A843WMB0_COLES</name>
<organism evidence="3 4">
    <name type="scientific">Colocasia esculenta</name>
    <name type="common">Wild taro</name>
    <name type="synonym">Arum esculentum</name>
    <dbReference type="NCBI Taxonomy" id="4460"/>
    <lineage>
        <taxon>Eukaryota</taxon>
        <taxon>Viridiplantae</taxon>
        <taxon>Streptophyta</taxon>
        <taxon>Embryophyta</taxon>
        <taxon>Tracheophyta</taxon>
        <taxon>Spermatophyta</taxon>
        <taxon>Magnoliopsida</taxon>
        <taxon>Liliopsida</taxon>
        <taxon>Araceae</taxon>
        <taxon>Aroideae</taxon>
        <taxon>Colocasieae</taxon>
        <taxon>Colocasia</taxon>
    </lineage>
</organism>
<evidence type="ECO:0000259" key="2">
    <source>
        <dbReference type="Pfam" id="PF13456"/>
    </source>
</evidence>
<keyword evidence="4" id="KW-1185">Reference proteome</keyword>
<reference evidence="3" key="1">
    <citation type="submission" date="2017-07" db="EMBL/GenBank/DDBJ databases">
        <title>Taro Niue Genome Assembly and Annotation.</title>
        <authorList>
            <person name="Atibalentja N."/>
            <person name="Keating K."/>
            <person name="Fields C.J."/>
        </authorList>
    </citation>
    <scope>NUCLEOTIDE SEQUENCE</scope>
    <source>
        <strain evidence="3">Niue_2</strain>
        <tissue evidence="3">Leaf</tissue>
    </source>
</reference>
<comment type="caution">
    <text evidence="3">The sequence shown here is derived from an EMBL/GenBank/DDBJ whole genome shotgun (WGS) entry which is preliminary data.</text>
</comment>
<dbReference type="InterPro" id="IPR053151">
    <property type="entry name" value="RNase_H-like"/>
</dbReference>
<feature type="compositionally biased region" description="Low complexity" evidence="1">
    <location>
        <begin position="440"/>
        <end position="449"/>
    </location>
</feature>
<sequence>MIAEARAFCDGLRLADFLGLQIAIVNSDFLALVNSLKSGRCPLWQAYRWWREVDTMIQKKNLLFGHVYRETNQVADGLANFGCLSKENKNYELWKIVDKGPDELPEDESLWTKDQINKSTLSWSAMNMMQCAIHPKEYSRVSSCKSAKEIVLRSSSRLLHLLSSQVFMAPKKTPKRGAKSRAAAKGVVIEEPPVERRSKFRHDPSKRKTDSVHTGTPSKRGRSTPQSKGKSPMPSRYPKRKVQTLFAKEVSTHPTMVSTHQPRFKGKKIPGFRLLRSTHSQGRSTLDSVPRTACLQNWDSRSTQDQSRSTLDSVPRTAFSQVWDSVSTPPPGQVDTLRKDCNLNWMSATCQPRAMGINLGSCALVPKGYLWNLLGIKGPQLAIHHERTPTNSPSLQKSSLWQREEFISLFCSPGVLHDSSSSDEDGSSFNGTPSKRQLLEESSSDTSESPVATPSKYVTEGRFLGQVGGKRVGHLSLIRPLSGSLRTHRIQMTRFSWENESSFLDVIRI</sequence>
<dbReference type="EMBL" id="NMUH01003110">
    <property type="protein sequence ID" value="MQM03870.1"/>
    <property type="molecule type" value="Genomic_DNA"/>
</dbReference>
<evidence type="ECO:0000313" key="3">
    <source>
        <dbReference type="EMBL" id="MQM03870.1"/>
    </source>
</evidence>
<dbReference type="InterPro" id="IPR044730">
    <property type="entry name" value="RNase_H-like_dom_plant"/>
</dbReference>
<protein>
    <recommendedName>
        <fullName evidence="2">RNase H type-1 domain-containing protein</fullName>
    </recommendedName>
</protein>
<feature type="compositionally biased region" description="Polar residues" evidence="1">
    <location>
        <begin position="212"/>
        <end position="229"/>
    </location>
</feature>
<dbReference type="Proteomes" id="UP000652761">
    <property type="component" value="Unassembled WGS sequence"/>
</dbReference>
<dbReference type="CDD" id="cd06222">
    <property type="entry name" value="RNase_H_like"/>
    <property type="match status" value="1"/>
</dbReference>
<feature type="region of interest" description="Disordered" evidence="1">
    <location>
        <begin position="171"/>
        <end position="239"/>
    </location>
</feature>
<feature type="domain" description="RNase H type-1" evidence="2">
    <location>
        <begin position="2"/>
        <end position="81"/>
    </location>
</feature>
<evidence type="ECO:0000313" key="4">
    <source>
        <dbReference type="Proteomes" id="UP000652761"/>
    </source>
</evidence>
<dbReference type="InterPro" id="IPR012337">
    <property type="entry name" value="RNaseH-like_sf"/>
</dbReference>
<feature type="region of interest" description="Disordered" evidence="1">
    <location>
        <begin position="418"/>
        <end position="454"/>
    </location>
</feature>
<feature type="compositionally biased region" description="Basic and acidic residues" evidence="1">
    <location>
        <begin position="193"/>
        <end position="211"/>
    </location>
</feature>
<dbReference type="PANTHER" id="PTHR47723">
    <property type="entry name" value="OS05G0353850 PROTEIN"/>
    <property type="match status" value="1"/>
</dbReference>
<dbReference type="SUPFAM" id="SSF53098">
    <property type="entry name" value="Ribonuclease H-like"/>
    <property type="match status" value="1"/>
</dbReference>
<accession>A0A843WMB0</accession>
<gene>
    <name evidence="3" type="ORF">Taro_036660</name>
</gene>
<dbReference type="InterPro" id="IPR036397">
    <property type="entry name" value="RNaseH_sf"/>
</dbReference>
<dbReference type="GO" id="GO:0004523">
    <property type="term" value="F:RNA-DNA hybrid ribonuclease activity"/>
    <property type="evidence" value="ECO:0007669"/>
    <property type="project" value="InterPro"/>
</dbReference>
<evidence type="ECO:0000256" key="1">
    <source>
        <dbReference type="SAM" id="MobiDB-lite"/>
    </source>
</evidence>